<dbReference type="EMBL" id="BGPR01036955">
    <property type="protein sequence ID" value="GBO12402.1"/>
    <property type="molecule type" value="Genomic_DNA"/>
</dbReference>
<gene>
    <name evidence="2" type="ORF">AVEN_5201_1</name>
</gene>
<comment type="caution">
    <text evidence="2">The sequence shown here is derived from an EMBL/GenBank/DDBJ whole genome shotgun (WGS) entry which is preliminary data.</text>
</comment>
<dbReference type="AlphaFoldDB" id="A0A4Y2UJM6"/>
<name>A0A4Y2UJM6_ARAVE</name>
<protein>
    <recommendedName>
        <fullName evidence="4">HAT C-terminal dimerisation domain-containing protein</fullName>
    </recommendedName>
</protein>
<evidence type="ECO:0008006" key="4">
    <source>
        <dbReference type="Google" id="ProtNLM"/>
    </source>
</evidence>
<evidence type="ECO:0000256" key="1">
    <source>
        <dbReference type="SAM" id="SignalP"/>
    </source>
</evidence>
<dbReference type="OrthoDB" id="6437574at2759"/>
<sequence length="78" mass="8791">MNRVAANFPNLSVALSMLLLVTTDAGERSFPKLKLIETHLQSTITQERPVGLATMTIERDLLQNIETEKKFYGEEGRN</sequence>
<accession>A0A4Y2UJM6</accession>
<keyword evidence="3" id="KW-1185">Reference proteome</keyword>
<feature type="chain" id="PRO_5021277653" description="HAT C-terminal dimerisation domain-containing protein" evidence="1">
    <location>
        <begin position="26"/>
        <end position="78"/>
    </location>
</feature>
<keyword evidence="1" id="KW-0732">Signal</keyword>
<evidence type="ECO:0000313" key="3">
    <source>
        <dbReference type="Proteomes" id="UP000499080"/>
    </source>
</evidence>
<dbReference type="Proteomes" id="UP000499080">
    <property type="component" value="Unassembled WGS sequence"/>
</dbReference>
<reference evidence="2 3" key="1">
    <citation type="journal article" date="2019" name="Sci. Rep.">
        <title>Orb-weaving spider Araneus ventricosus genome elucidates the spidroin gene catalogue.</title>
        <authorList>
            <person name="Kono N."/>
            <person name="Nakamura H."/>
            <person name="Ohtoshi R."/>
            <person name="Moran D.A.P."/>
            <person name="Shinohara A."/>
            <person name="Yoshida Y."/>
            <person name="Fujiwara M."/>
            <person name="Mori M."/>
            <person name="Tomita M."/>
            <person name="Arakawa K."/>
        </authorList>
    </citation>
    <scope>NUCLEOTIDE SEQUENCE [LARGE SCALE GENOMIC DNA]</scope>
</reference>
<evidence type="ECO:0000313" key="2">
    <source>
        <dbReference type="EMBL" id="GBO12402.1"/>
    </source>
</evidence>
<proteinExistence type="predicted"/>
<organism evidence="2 3">
    <name type="scientific">Araneus ventricosus</name>
    <name type="common">Orbweaver spider</name>
    <name type="synonym">Epeira ventricosa</name>
    <dbReference type="NCBI Taxonomy" id="182803"/>
    <lineage>
        <taxon>Eukaryota</taxon>
        <taxon>Metazoa</taxon>
        <taxon>Ecdysozoa</taxon>
        <taxon>Arthropoda</taxon>
        <taxon>Chelicerata</taxon>
        <taxon>Arachnida</taxon>
        <taxon>Araneae</taxon>
        <taxon>Araneomorphae</taxon>
        <taxon>Entelegynae</taxon>
        <taxon>Araneoidea</taxon>
        <taxon>Araneidae</taxon>
        <taxon>Araneus</taxon>
    </lineage>
</organism>
<feature type="signal peptide" evidence="1">
    <location>
        <begin position="1"/>
        <end position="25"/>
    </location>
</feature>